<dbReference type="HOGENOM" id="CLU_3392754_0_0_1"/>
<dbReference type="InParanoid" id="T1I531"/>
<organism evidence="1 2">
    <name type="scientific">Rhodnius prolixus</name>
    <name type="common">Triatomid bug</name>
    <dbReference type="NCBI Taxonomy" id="13249"/>
    <lineage>
        <taxon>Eukaryota</taxon>
        <taxon>Metazoa</taxon>
        <taxon>Ecdysozoa</taxon>
        <taxon>Arthropoda</taxon>
        <taxon>Hexapoda</taxon>
        <taxon>Insecta</taxon>
        <taxon>Pterygota</taxon>
        <taxon>Neoptera</taxon>
        <taxon>Paraneoptera</taxon>
        <taxon>Hemiptera</taxon>
        <taxon>Heteroptera</taxon>
        <taxon>Panheteroptera</taxon>
        <taxon>Cimicomorpha</taxon>
        <taxon>Reduviidae</taxon>
        <taxon>Triatominae</taxon>
        <taxon>Rhodnius</taxon>
    </lineage>
</organism>
<dbReference type="AlphaFoldDB" id="T1I531"/>
<name>T1I531_RHOPR</name>
<dbReference type="EMBL" id="ACPB03010530">
    <property type="status" value="NOT_ANNOTATED_CDS"/>
    <property type="molecule type" value="Genomic_DNA"/>
</dbReference>
<dbReference type="EnsemblMetazoa" id="RPRC011400-RA">
    <property type="protein sequence ID" value="RPRC011400-PA"/>
    <property type="gene ID" value="RPRC011400"/>
</dbReference>
<protein>
    <submittedName>
        <fullName evidence="1">Uncharacterized protein</fullName>
    </submittedName>
</protein>
<proteinExistence type="predicted"/>
<dbReference type="Proteomes" id="UP000015103">
    <property type="component" value="Unassembled WGS sequence"/>
</dbReference>
<accession>T1I531</accession>
<evidence type="ECO:0000313" key="1">
    <source>
        <dbReference type="EnsemblMetazoa" id="RPRC011400-PA"/>
    </source>
</evidence>
<keyword evidence="2" id="KW-1185">Reference proteome</keyword>
<dbReference type="EMBL" id="ACPB03010529">
    <property type="status" value="NOT_ANNOTATED_CDS"/>
    <property type="molecule type" value="Genomic_DNA"/>
</dbReference>
<reference evidence="1" key="1">
    <citation type="submission" date="2015-05" db="UniProtKB">
        <authorList>
            <consortium name="EnsemblMetazoa"/>
        </authorList>
    </citation>
    <scope>IDENTIFICATION</scope>
</reference>
<evidence type="ECO:0000313" key="2">
    <source>
        <dbReference type="Proteomes" id="UP000015103"/>
    </source>
</evidence>
<dbReference type="VEuPathDB" id="VectorBase:RPRC011400"/>
<sequence length="32" mass="3263">MADLIAALSASCPWACILSAVTALTLELVVLC</sequence>